<proteinExistence type="predicted"/>
<keyword evidence="2" id="KW-1185">Reference proteome</keyword>
<sequence length="101" mass="11778">MLKRVVKYIIILVLVIALVGGCSEFFGTVNGRVAANKHAIEFIHKEYNIPVDQLEAGILPSYRYGVRQYLTKIYDTKEQKEYSVLVRMRSNFDVMDIYEER</sequence>
<protein>
    <recommendedName>
        <fullName evidence="3">DUF3139 domain-containing protein</fullName>
    </recommendedName>
</protein>
<evidence type="ECO:0000313" key="2">
    <source>
        <dbReference type="Proteomes" id="UP000241645"/>
    </source>
</evidence>
<accession>A0ABX5FFJ6</accession>
<dbReference type="EMBL" id="PXZO01000089">
    <property type="protein sequence ID" value="PSK01172.1"/>
    <property type="molecule type" value="Genomic_DNA"/>
</dbReference>
<dbReference type="GeneID" id="95754635"/>
<reference evidence="1 2" key="1">
    <citation type="submission" date="2018-03" db="EMBL/GenBank/DDBJ databases">
        <title>Brevisbacillus phylogenomics.</title>
        <authorList>
            <person name="Dunlap C."/>
        </authorList>
    </citation>
    <scope>NUCLEOTIDE SEQUENCE [LARGE SCALE GENOMIC DNA]</scope>
    <source>
        <strain evidence="1 2">NRRL B-41110</strain>
    </source>
</reference>
<evidence type="ECO:0000313" key="1">
    <source>
        <dbReference type="EMBL" id="PSK01172.1"/>
    </source>
</evidence>
<comment type="caution">
    <text evidence="1">The sequence shown here is derived from an EMBL/GenBank/DDBJ whole genome shotgun (WGS) entry which is preliminary data.</text>
</comment>
<dbReference type="PROSITE" id="PS51257">
    <property type="entry name" value="PROKAR_LIPOPROTEIN"/>
    <property type="match status" value="1"/>
</dbReference>
<gene>
    <name evidence="1" type="ORF">C7R92_31730</name>
</gene>
<organism evidence="1 2">
    <name type="scientific">Brevibacillus porteri</name>
    <dbReference type="NCBI Taxonomy" id="2126350"/>
    <lineage>
        <taxon>Bacteria</taxon>
        <taxon>Bacillati</taxon>
        <taxon>Bacillota</taxon>
        <taxon>Bacilli</taxon>
        <taxon>Bacillales</taxon>
        <taxon>Paenibacillaceae</taxon>
        <taxon>Brevibacillus</taxon>
    </lineage>
</organism>
<name>A0ABX5FFJ6_9BACL</name>
<dbReference type="RefSeq" id="WP_106836887.1">
    <property type="nucleotide sequence ID" value="NZ_JARMEW010000069.1"/>
</dbReference>
<dbReference type="Proteomes" id="UP000241645">
    <property type="component" value="Unassembled WGS sequence"/>
</dbReference>
<evidence type="ECO:0008006" key="3">
    <source>
        <dbReference type="Google" id="ProtNLM"/>
    </source>
</evidence>